<dbReference type="InterPro" id="IPR036291">
    <property type="entry name" value="NAD(P)-bd_dom_sf"/>
</dbReference>
<dbReference type="Gene3D" id="3.40.50.720">
    <property type="entry name" value="NAD(P)-binding Rossmann-like Domain"/>
    <property type="match status" value="1"/>
</dbReference>
<keyword evidence="3 13" id="KW-0028">Amino-acid biosynthesis</keyword>
<dbReference type="Pfam" id="PF05173">
    <property type="entry name" value="DapB_C"/>
    <property type="match status" value="1"/>
</dbReference>
<dbReference type="NCBIfam" id="TIGR00036">
    <property type="entry name" value="dapB"/>
    <property type="match status" value="1"/>
</dbReference>
<dbReference type="OrthoDB" id="9790352at2"/>
<keyword evidence="8 13" id="KW-0457">Lysine biosynthesis</keyword>
<comment type="caution">
    <text evidence="16">The sequence shown here is derived from an EMBL/GenBank/DDBJ whole genome shotgun (WGS) entry which is preliminary data.</text>
</comment>
<keyword evidence="7 13" id="KW-0520">NAD</keyword>
<evidence type="ECO:0000313" key="17">
    <source>
        <dbReference type="Proteomes" id="UP000247454"/>
    </source>
</evidence>
<gene>
    <name evidence="13" type="primary">dapB</name>
    <name evidence="16" type="ORF">C7477_112117</name>
</gene>
<evidence type="ECO:0000256" key="10">
    <source>
        <dbReference type="ARBA" id="ARBA00038983"/>
    </source>
</evidence>
<organism evidence="16 17">
    <name type="scientific">Phyllobacterium leguminum</name>
    <dbReference type="NCBI Taxonomy" id="314237"/>
    <lineage>
        <taxon>Bacteria</taxon>
        <taxon>Pseudomonadati</taxon>
        <taxon>Pseudomonadota</taxon>
        <taxon>Alphaproteobacteria</taxon>
        <taxon>Hyphomicrobiales</taxon>
        <taxon>Phyllobacteriaceae</taxon>
        <taxon>Phyllobacterium</taxon>
    </lineage>
</organism>
<feature type="domain" description="Dihydrodipicolinate reductase C-terminal" evidence="15">
    <location>
        <begin position="137"/>
        <end position="274"/>
    </location>
</feature>
<dbReference type="GO" id="GO:0051287">
    <property type="term" value="F:NAD binding"/>
    <property type="evidence" value="ECO:0007669"/>
    <property type="project" value="UniProtKB-UniRule"/>
</dbReference>
<dbReference type="GO" id="GO:0005829">
    <property type="term" value="C:cytosol"/>
    <property type="evidence" value="ECO:0007669"/>
    <property type="project" value="TreeGrafter"/>
</dbReference>
<feature type="binding site" evidence="13">
    <location>
        <begin position="107"/>
        <end position="109"/>
    </location>
    <ligand>
        <name>NAD(+)</name>
        <dbReference type="ChEBI" id="CHEBI:57540"/>
    </ligand>
</feature>
<dbReference type="GO" id="GO:0019877">
    <property type="term" value="P:diaminopimelate biosynthetic process"/>
    <property type="evidence" value="ECO:0007669"/>
    <property type="project" value="UniProtKB-UniRule"/>
</dbReference>
<dbReference type="PROSITE" id="PS01298">
    <property type="entry name" value="DAPB"/>
    <property type="match status" value="1"/>
</dbReference>
<evidence type="ECO:0000256" key="4">
    <source>
        <dbReference type="ARBA" id="ARBA00022857"/>
    </source>
</evidence>
<evidence type="ECO:0000313" key="16">
    <source>
        <dbReference type="EMBL" id="PYE87614.1"/>
    </source>
</evidence>
<dbReference type="HAMAP" id="MF_00102">
    <property type="entry name" value="DapB"/>
    <property type="match status" value="1"/>
</dbReference>
<name>A0A318T4H9_9HYPH</name>
<keyword evidence="2 13" id="KW-0963">Cytoplasm</keyword>
<feature type="binding site" evidence="13">
    <location>
        <begin position="175"/>
        <end position="176"/>
    </location>
    <ligand>
        <name>(S)-2,3,4,5-tetrahydrodipicolinate</name>
        <dbReference type="ChEBI" id="CHEBI:16845"/>
    </ligand>
</feature>
<dbReference type="GO" id="GO:0050661">
    <property type="term" value="F:NADP binding"/>
    <property type="evidence" value="ECO:0007669"/>
    <property type="project" value="UniProtKB-UniRule"/>
</dbReference>
<evidence type="ECO:0000256" key="6">
    <source>
        <dbReference type="ARBA" id="ARBA00023002"/>
    </source>
</evidence>
<dbReference type="PANTHER" id="PTHR20836:SF0">
    <property type="entry name" value="4-HYDROXY-TETRAHYDRODIPICOLINATE REDUCTASE 1, CHLOROPLASTIC-RELATED"/>
    <property type="match status" value="1"/>
</dbReference>
<evidence type="ECO:0000256" key="3">
    <source>
        <dbReference type="ARBA" id="ARBA00022605"/>
    </source>
</evidence>
<keyword evidence="4 13" id="KW-0521">NADP</keyword>
<dbReference type="AlphaFoldDB" id="A0A318T4H9"/>
<dbReference type="GO" id="GO:0009089">
    <property type="term" value="P:lysine biosynthetic process via diaminopimelate"/>
    <property type="evidence" value="ECO:0007669"/>
    <property type="project" value="UniProtKB-UniRule"/>
</dbReference>
<dbReference type="EMBL" id="QJTF01000012">
    <property type="protein sequence ID" value="PYE87614.1"/>
    <property type="molecule type" value="Genomic_DNA"/>
</dbReference>
<evidence type="ECO:0000256" key="13">
    <source>
        <dbReference type="HAMAP-Rule" id="MF_00102"/>
    </source>
</evidence>
<evidence type="ECO:0000256" key="2">
    <source>
        <dbReference type="ARBA" id="ARBA00022490"/>
    </source>
</evidence>
<dbReference type="InterPro" id="IPR000846">
    <property type="entry name" value="DapB_N"/>
</dbReference>
<dbReference type="Proteomes" id="UP000247454">
    <property type="component" value="Unassembled WGS sequence"/>
</dbReference>
<dbReference type="GO" id="GO:0008839">
    <property type="term" value="F:4-hydroxy-tetrahydrodipicolinate reductase"/>
    <property type="evidence" value="ECO:0007669"/>
    <property type="project" value="UniProtKB-UniRule"/>
</dbReference>
<evidence type="ECO:0000256" key="7">
    <source>
        <dbReference type="ARBA" id="ARBA00023027"/>
    </source>
</evidence>
<evidence type="ECO:0000256" key="9">
    <source>
        <dbReference type="ARBA" id="ARBA00037922"/>
    </source>
</evidence>
<feature type="binding site" evidence="13">
    <location>
        <begin position="17"/>
        <end position="22"/>
    </location>
    <ligand>
        <name>NAD(+)</name>
        <dbReference type="ChEBI" id="CHEBI:57540"/>
    </ligand>
</feature>
<comment type="caution">
    <text evidence="13">Was originally thought to be a dihydrodipicolinate reductase (DHDPR), catalyzing the conversion of dihydrodipicolinate to tetrahydrodipicolinate. However, it was shown in E.coli that the substrate of the enzymatic reaction is not dihydrodipicolinate (DHDP) but in fact (2S,4S)-4-hydroxy-2,3,4,5-tetrahydrodipicolinic acid (HTPA), the product released by the DapA-catalyzed reaction.</text>
</comment>
<dbReference type="InterPro" id="IPR022664">
    <property type="entry name" value="DapB_N_CS"/>
</dbReference>
<dbReference type="PANTHER" id="PTHR20836">
    <property type="entry name" value="DIHYDRODIPICOLINATE REDUCTASE"/>
    <property type="match status" value="1"/>
</dbReference>
<dbReference type="InterPro" id="IPR022663">
    <property type="entry name" value="DapB_C"/>
</dbReference>
<evidence type="ECO:0000256" key="11">
    <source>
        <dbReference type="ARBA" id="ARBA00049080"/>
    </source>
</evidence>
<protein>
    <recommendedName>
        <fullName evidence="10 13">4-hydroxy-tetrahydrodipicolinate reductase</fullName>
        <shortName evidence="13">HTPA reductase</shortName>
        <ecNumber evidence="10 13">1.17.1.8</ecNumber>
    </recommendedName>
</protein>
<proteinExistence type="inferred from homology"/>
<keyword evidence="5 13" id="KW-0220">Diaminopimelate biosynthesis</keyword>
<comment type="pathway">
    <text evidence="9 13">Amino-acid biosynthesis; L-lysine biosynthesis via DAP pathway; (S)-tetrahydrodipicolinate from L-aspartate: step 4/4.</text>
</comment>
<comment type="subcellular location">
    <subcellularLocation>
        <location evidence="13">Cytoplasm</location>
    </subcellularLocation>
</comment>
<comment type="function">
    <text evidence="13">Catalyzes the conversion of 4-hydroxy-tetrahydrodipicolinate (HTPA) to tetrahydrodipicolinate.</text>
</comment>
<dbReference type="Gene3D" id="3.30.360.10">
    <property type="entry name" value="Dihydrodipicolinate Reductase, domain 2"/>
    <property type="match status" value="1"/>
</dbReference>
<evidence type="ECO:0000256" key="8">
    <source>
        <dbReference type="ARBA" id="ARBA00023154"/>
    </source>
</evidence>
<feature type="binding site" evidence="13">
    <location>
        <begin position="131"/>
        <end position="134"/>
    </location>
    <ligand>
        <name>NAD(+)</name>
        <dbReference type="ChEBI" id="CHEBI:57540"/>
    </ligand>
</feature>
<dbReference type="RefSeq" id="WP_110752226.1">
    <property type="nucleotide sequence ID" value="NZ_QJTF01000012.1"/>
</dbReference>
<feature type="active site" description="Proton donor/acceptor" evidence="13">
    <location>
        <position position="165"/>
    </location>
</feature>
<feature type="binding site" evidence="13">
    <location>
        <position position="166"/>
    </location>
    <ligand>
        <name>(S)-2,3,4,5-tetrahydrodipicolinate</name>
        <dbReference type="ChEBI" id="CHEBI:16845"/>
    </ligand>
</feature>
<keyword evidence="17" id="KW-1185">Reference proteome</keyword>
<comment type="caution">
    <text evidence="13">Lacks conserved residue(s) required for the propagation of feature annotation.</text>
</comment>
<reference evidence="16 17" key="1">
    <citation type="submission" date="2018-06" db="EMBL/GenBank/DDBJ databases">
        <title>Genomic Encyclopedia of Type Strains, Phase III (KMG-III): the genomes of soil and plant-associated and newly described type strains.</title>
        <authorList>
            <person name="Whitman W."/>
        </authorList>
    </citation>
    <scope>NUCLEOTIDE SEQUENCE [LARGE SCALE GENOMIC DNA]</scope>
    <source>
        <strain evidence="16 17">ORS 1419</strain>
    </source>
</reference>
<keyword evidence="6 13" id="KW-0560">Oxidoreductase</keyword>
<dbReference type="UniPathway" id="UPA00034">
    <property type="reaction ID" value="UER00018"/>
</dbReference>
<dbReference type="InterPro" id="IPR023940">
    <property type="entry name" value="DHDPR_bac"/>
</dbReference>
<dbReference type="CDD" id="cd02274">
    <property type="entry name" value="DHDPR_N"/>
    <property type="match status" value="1"/>
</dbReference>
<dbReference type="SUPFAM" id="SSF55347">
    <property type="entry name" value="Glyceraldehyde-3-phosphate dehydrogenase-like, C-terminal domain"/>
    <property type="match status" value="1"/>
</dbReference>
<dbReference type="SUPFAM" id="SSF51735">
    <property type="entry name" value="NAD(P)-binding Rossmann-fold domains"/>
    <property type="match status" value="1"/>
</dbReference>
<evidence type="ECO:0000256" key="5">
    <source>
        <dbReference type="ARBA" id="ARBA00022915"/>
    </source>
</evidence>
<dbReference type="FunFam" id="3.30.360.10:FF:000004">
    <property type="entry name" value="4-hydroxy-tetrahydrodipicolinate reductase"/>
    <property type="match status" value="1"/>
</dbReference>
<evidence type="ECO:0000259" key="14">
    <source>
        <dbReference type="Pfam" id="PF01113"/>
    </source>
</evidence>
<feature type="active site" description="Proton donor" evidence="13">
    <location>
        <position position="169"/>
    </location>
</feature>
<evidence type="ECO:0000256" key="12">
    <source>
        <dbReference type="ARBA" id="ARBA00049396"/>
    </source>
</evidence>
<dbReference type="PIRSF" id="PIRSF000161">
    <property type="entry name" value="DHPR"/>
    <property type="match status" value="1"/>
</dbReference>
<dbReference type="EC" id="1.17.1.8" evidence="10 13"/>
<evidence type="ECO:0000256" key="1">
    <source>
        <dbReference type="ARBA" id="ARBA00006642"/>
    </source>
</evidence>
<comment type="catalytic activity">
    <reaction evidence="12 13">
        <text>(S)-2,3,4,5-tetrahydrodipicolinate + NAD(+) + H2O = (2S,4S)-4-hydroxy-2,3,4,5-tetrahydrodipicolinate + NADH + H(+)</text>
        <dbReference type="Rhea" id="RHEA:35323"/>
        <dbReference type="ChEBI" id="CHEBI:15377"/>
        <dbReference type="ChEBI" id="CHEBI:15378"/>
        <dbReference type="ChEBI" id="CHEBI:16845"/>
        <dbReference type="ChEBI" id="CHEBI:57540"/>
        <dbReference type="ChEBI" id="CHEBI:57945"/>
        <dbReference type="ChEBI" id="CHEBI:67139"/>
        <dbReference type="EC" id="1.17.1.8"/>
    </reaction>
</comment>
<evidence type="ECO:0000259" key="15">
    <source>
        <dbReference type="Pfam" id="PF05173"/>
    </source>
</evidence>
<feature type="domain" description="Dihydrodipicolinate reductase N-terminal" evidence="14">
    <location>
        <begin position="11"/>
        <end position="134"/>
    </location>
</feature>
<sequence length="278" mass="28790">MSEKRVSSSDMKLVVVGAGGRMGQALIRAIHEIDGARLAGAIARIGSPLIGRDAGEVAGVGPLGVVIRDDVLPVFADAEGVLDFTSPAATVEFAKLAAEAGIVHVIGTTGCSEAYDEKIRTAAARAPIVKSGNMSLGVNLLSVLVEKAAKALGPDDFDIEILEMHHKHKVDAPSGTALLLGEAAAEGRGIDLVSQSVRSRDGHTGARENGTIGFATLRGGSVIGDHSVILAGAGERITLSHHAEDRTIFARGAVKAALWARGRKPGLYSMRDVLNLND</sequence>
<comment type="subunit">
    <text evidence="13">Homotetramer.</text>
</comment>
<dbReference type="Pfam" id="PF01113">
    <property type="entry name" value="DapB_N"/>
    <property type="match status" value="1"/>
</dbReference>
<comment type="catalytic activity">
    <reaction evidence="11 13">
        <text>(S)-2,3,4,5-tetrahydrodipicolinate + NADP(+) + H2O = (2S,4S)-4-hydroxy-2,3,4,5-tetrahydrodipicolinate + NADPH + H(+)</text>
        <dbReference type="Rhea" id="RHEA:35331"/>
        <dbReference type="ChEBI" id="CHEBI:15377"/>
        <dbReference type="ChEBI" id="CHEBI:15378"/>
        <dbReference type="ChEBI" id="CHEBI:16845"/>
        <dbReference type="ChEBI" id="CHEBI:57783"/>
        <dbReference type="ChEBI" id="CHEBI:58349"/>
        <dbReference type="ChEBI" id="CHEBI:67139"/>
        <dbReference type="EC" id="1.17.1.8"/>
    </reaction>
</comment>
<accession>A0A318T4H9</accession>
<comment type="similarity">
    <text evidence="1 13">Belongs to the DapB family.</text>
</comment>
<dbReference type="GO" id="GO:0016726">
    <property type="term" value="F:oxidoreductase activity, acting on CH or CH2 groups, NAD or NADP as acceptor"/>
    <property type="evidence" value="ECO:0007669"/>
    <property type="project" value="UniProtKB-UniRule"/>
</dbReference>